<evidence type="ECO:0000313" key="2">
    <source>
        <dbReference type="Proteomes" id="UP000229805"/>
    </source>
</evidence>
<dbReference type="EMBL" id="PFOG01000080">
    <property type="protein sequence ID" value="PIZ70861.1"/>
    <property type="molecule type" value="Genomic_DNA"/>
</dbReference>
<reference evidence="2" key="1">
    <citation type="submission" date="2017-09" db="EMBL/GenBank/DDBJ databases">
        <title>Depth-based differentiation of microbial function through sediment-hosted aquifers and enrichment of novel symbionts in the deep terrestrial subsurface.</title>
        <authorList>
            <person name="Probst A.J."/>
            <person name="Ladd B."/>
            <person name="Jarett J.K."/>
            <person name="Geller-Mcgrath D.E."/>
            <person name="Sieber C.M.K."/>
            <person name="Emerson J.B."/>
            <person name="Anantharaman K."/>
            <person name="Thomas B.C."/>
            <person name="Malmstrom R."/>
            <person name="Stieglmeier M."/>
            <person name="Klingl A."/>
            <person name="Woyke T."/>
            <person name="Ryan C.M."/>
            <person name="Banfield J.F."/>
        </authorList>
    </citation>
    <scope>NUCLEOTIDE SEQUENCE [LARGE SCALE GENOMIC DNA]</scope>
</reference>
<proteinExistence type="predicted"/>
<accession>A0A2M7UI15</accession>
<organism evidence="1 2">
    <name type="scientific">Candidatus Portnoybacteria bacterium CG_4_10_14_0_2_um_filter_44_20</name>
    <dbReference type="NCBI Taxonomy" id="1974799"/>
    <lineage>
        <taxon>Bacteria</taxon>
        <taxon>Candidatus Portnoyibacteriota</taxon>
    </lineage>
</organism>
<comment type="caution">
    <text evidence="1">The sequence shown here is derived from an EMBL/GenBank/DDBJ whole genome shotgun (WGS) entry which is preliminary data.</text>
</comment>
<dbReference type="Proteomes" id="UP000229805">
    <property type="component" value="Unassembled WGS sequence"/>
</dbReference>
<dbReference type="AlphaFoldDB" id="A0A2M7UI15"/>
<evidence type="ECO:0000313" key="1">
    <source>
        <dbReference type="EMBL" id="PIZ70861.1"/>
    </source>
</evidence>
<sequence length="250" mass="29087">MEKISKLAQIFAQYKIYPREKFTIDPEAGWFLENSDNYYAEGLKSDFLPKQNYQSEKRGADLPFWGKEYFSNKGGKRVFMVAQDSKTPDAGSIVFWAHLFGNLDLYEKFKSAFGINPKKLLRYDKFILEECGLSLDFLCLTDAKKVYKDNSWEKFNYDQSQNLLEDEINFCRPDAIIFLGRSGLELLGEKCKLADYYRGDENIRIKGVDCFVFPFPTGMGLIWKKKYQNEVKIEIGKLKNKLHGKGVECR</sequence>
<gene>
    <name evidence="1" type="ORF">COY11_02015</name>
</gene>
<name>A0A2M7UI15_9BACT</name>
<protein>
    <recommendedName>
        <fullName evidence="3">Uracil-DNA glycosylase-like domain-containing protein</fullName>
    </recommendedName>
</protein>
<evidence type="ECO:0008006" key="3">
    <source>
        <dbReference type="Google" id="ProtNLM"/>
    </source>
</evidence>